<dbReference type="InterPro" id="IPR052509">
    <property type="entry name" value="Metal_resp_DNA-bind_regulator"/>
</dbReference>
<name>A0A8J3Q3B6_9ACTN</name>
<sequence length="102" mass="11029">MDGLGRFAEPSVLILASLADGPKHGYALIKDIEELAGTTLGPGTLYAALARLEQRQLIEALPEQDRRRPYRITPAGAQAVRSYLEDARRVVAAGLKRLAAFA</sequence>
<keyword evidence="3" id="KW-1185">Reference proteome</keyword>
<dbReference type="SUPFAM" id="SSF46785">
    <property type="entry name" value="Winged helix' DNA-binding domain"/>
    <property type="match status" value="1"/>
</dbReference>
<organism evidence="2 3">
    <name type="scientific">Rhizocola hellebori</name>
    <dbReference type="NCBI Taxonomy" id="1392758"/>
    <lineage>
        <taxon>Bacteria</taxon>
        <taxon>Bacillati</taxon>
        <taxon>Actinomycetota</taxon>
        <taxon>Actinomycetes</taxon>
        <taxon>Micromonosporales</taxon>
        <taxon>Micromonosporaceae</taxon>
        <taxon>Rhizocola</taxon>
    </lineage>
</organism>
<dbReference type="Gene3D" id="1.10.10.10">
    <property type="entry name" value="Winged helix-like DNA-binding domain superfamily/Winged helix DNA-binding domain"/>
    <property type="match status" value="1"/>
</dbReference>
<dbReference type="InterPro" id="IPR036390">
    <property type="entry name" value="WH_DNA-bd_sf"/>
</dbReference>
<dbReference type="Proteomes" id="UP000612899">
    <property type="component" value="Unassembled WGS sequence"/>
</dbReference>
<evidence type="ECO:0000313" key="2">
    <source>
        <dbReference type="EMBL" id="GIH03168.1"/>
    </source>
</evidence>
<evidence type="ECO:0000259" key="1">
    <source>
        <dbReference type="Pfam" id="PF03551"/>
    </source>
</evidence>
<comment type="caution">
    <text evidence="2">The sequence shown here is derived from an EMBL/GenBank/DDBJ whole genome shotgun (WGS) entry which is preliminary data.</text>
</comment>
<gene>
    <name evidence="2" type="ORF">Rhe02_12350</name>
</gene>
<proteinExistence type="predicted"/>
<reference evidence="2" key="1">
    <citation type="submission" date="2021-01" db="EMBL/GenBank/DDBJ databases">
        <title>Whole genome shotgun sequence of Rhizocola hellebori NBRC 109834.</title>
        <authorList>
            <person name="Komaki H."/>
            <person name="Tamura T."/>
        </authorList>
    </citation>
    <scope>NUCLEOTIDE SEQUENCE</scope>
    <source>
        <strain evidence="2">NBRC 109834</strain>
    </source>
</reference>
<evidence type="ECO:0000313" key="3">
    <source>
        <dbReference type="Proteomes" id="UP000612899"/>
    </source>
</evidence>
<dbReference type="PANTHER" id="PTHR33169:SF13">
    <property type="entry name" value="PADR-FAMILY TRANSCRIPTIONAL REGULATOR"/>
    <property type="match status" value="1"/>
</dbReference>
<accession>A0A8J3Q3B6</accession>
<dbReference type="RefSeq" id="WP_203907229.1">
    <property type="nucleotide sequence ID" value="NZ_BONY01000006.1"/>
</dbReference>
<dbReference type="AlphaFoldDB" id="A0A8J3Q3B6"/>
<dbReference type="InterPro" id="IPR036388">
    <property type="entry name" value="WH-like_DNA-bd_sf"/>
</dbReference>
<dbReference type="InterPro" id="IPR005149">
    <property type="entry name" value="Tscrpt_reg_PadR_N"/>
</dbReference>
<dbReference type="PANTHER" id="PTHR33169">
    <property type="entry name" value="PADR-FAMILY TRANSCRIPTIONAL REGULATOR"/>
    <property type="match status" value="1"/>
</dbReference>
<protein>
    <submittedName>
        <fullName evidence="2">PadR family transcriptional regulator</fullName>
    </submittedName>
</protein>
<feature type="domain" description="Transcription regulator PadR N-terminal" evidence="1">
    <location>
        <begin position="14"/>
        <end position="81"/>
    </location>
</feature>
<dbReference type="Pfam" id="PF03551">
    <property type="entry name" value="PadR"/>
    <property type="match status" value="1"/>
</dbReference>
<dbReference type="EMBL" id="BONY01000006">
    <property type="protein sequence ID" value="GIH03168.1"/>
    <property type="molecule type" value="Genomic_DNA"/>
</dbReference>